<accession>A0A8S2G897</accession>
<comment type="caution">
    <text evidence="1">The sequence shown here is derived from an EMBL/GenBank/DDBJ whole genome shotgun (WGS) entry which is preliminary data.</text>
</comment>
<feature type="non-terminal residue" evidence="1">
    <location>
        <position position="13"/>
    </location>
</feature>
<proteinExistence type="predicted"/>
<protein>
    <submittedName>
        <fullName evidence="1">Uncharacterized protein</fullName>
    </submittedName>
</protein>
<reference evidence="1" key="1">
    <citation type="submission" date="2021-02" db="EMBL/GenBank/DDBJ databases">
        <authorList>
            <person name="Nowell W R."/>
        </authorList>
    </citation>
    <scope>NUCLEOTIDE SEQUENCE</scope>
</reference>
<name>A0A8S2G897_9BILA</name>
<evidence type="ECO:0000313" key="1">
    <source>
        <dbReference type="EMBL" id="CAF1647383.1"/>
    </source>
</evidence>
<dbReference type="Proteomes" id="UP000682733">
    <property type="component" value="Unassembled WGS sequence"/>
</dbReference>
<dbReference type="Proteomes" id="UP000677228">
    <property type="component" value="Unassembled WGS sequence"/>
</dbReference>
<evidence type="ECO:0000313" key="2">
    <source>
        <dbReference type="EMBL" id="CAF4490609.1"/>
    </source>
</evidence>
<sequence>MQHARTLQVAIDK</sequence>
<dbReference type="EMBL" id="CAJOBA010092559">
    <property type="protein sequence ID" value="CAF4490609.1"/>
    <property type="molecule type" value="Genomic_DNA"/>
</dbReference>
<evidence type="ECO:0000313" key="3">
    <source>
        <dbReference type="Proteomes" id="UP000677228"/>
    </source>
</evidence>
<dbReference type="EMBL" id="CAJNOK010064745">
    <property type="protein sequence ID" value="CAF1647383.1"/>
    <property type="molecule type" value="Genomic_DNA"/>
</dbReference>
<gene>
    <name evidence="1" type="ORF">OVA965_LOCUS44636</name>
    <name evidence="2" type="ORF">TMI583_LOCUS47548</name>
</gene>
<organism evidence="1 3">
    <name type="scientific">Didymodactylos carnosus</name>
    <dbReference type="NCBI Taxonomy" id="1234261"/>
    <lineage>
        <taxon>Eukaryota</taxon>
        <taxon>Metazoa</taxon>
        <taxon>Spiralia</taxon>
        <taxon>Gnathifera</taxon>
        <taxon>Rotifera</taxon>
        <taxon>Eurotatoria</taxon>
        <taxon>Bdelloidea</taxon>
        <taxon>Philodinida</taxon>
        <taxon>Philodinidae</taxon>
        <taxon>Didymodactylos</taxon>
    </lineage>
</organism>